<dbReference type="PANTHER" id="PTHR10622">
    <property type="entry name" value="HET DOMAIN-CONTAINING PROTEIN"/>
    <property type="match status" value="1"/>
</dbReference>
<reference evidence="1" key="1">
    <citation type="journal article" date="2023" name="Mol. Phylogenet. Evol.">
        <title>Genome-scale phylogeny and comparative genomics of the fungal order Sordariales.</title>
        <authorList>
            <person name="Hensen N."/>
            <person name="Bonometti L."/>
            <person name="Westerberg I."/>
            <person name="Brannstrom I.O."/>
            <person name="Guillou S."/>
            <person name="Cros-Aarteil S."/>
            <person name="Calhoun S."/>
            <person name="Haridas S."/>
            <person name="Kuo A."/>
            <person name="Mondo S."/>
            <person name="Pangilinan J."/>
            <person name="Riley R."/>
            <person name="LaButti K."/>
            <person name="Andreopoulos B."/>
            <person name="Lipzen A."/>
            <person name="Chen C."/>
            <person name="Yan M."/>
            <person name="Daum C."/>
            <person name="Ng V."/>
            <person name="Clum A."/>
            <person name="Steindorff A."/>
            <person name="Ohm R.A."/>
            <person name="Martin F."/>
            <person name="Silar P."/>
            <person name="Natvig D.O."/>
            <person name="Lalanne C."/>
            <person name="Gautier V."/>
            <person name="Ament-Velasquez S.L."/>
            <person name="Kruys A."/>
            <person name="Hutchinson M.I."/>
            <person name="Powell A.J."/>
            <person name="Barry K."/>
            <person name="Miller A.N."/>
            <person name="Grigoriev I.V."/>
            <person name="Debuchy R."/>
            <person name="Gladieux P."/>
            <person name="Hiltunen Thoren M."/>
            <person name="Johannesson H."/>
        </authorList>
    </citation>
    <scope>NUCLEOTIDE SEQUENCE</scope>
    <source>
        <strain evidence="1">CBS 232.78</strain>
    </source>
</reference>
<gene>
    <name evidence="1" type="ORF">B0H63DRAFT_496816</name>
</gene>
<comment type="caution">
    <text evidence="1">The sequence shown here is derived from an EMBL/GenBank/DDBJ whole genome shotgun (WGS) entry which is preliminary data.</text>
</comment>
<evidence type="ECO:0000313" key="1">
    <source>
        <dbReference type="EMBL" id="KAK3372195.1"/>
    </source>
</evidence>
<accession>A0AAE0N6M1</accession>
<dbReference type="PANTHER" id="PTHR10622:SF10">
    <property type="entry name" value="HET DOMAIN-CONTAINING PROTEIN"/>
    <property type="match status" value="1"/>
</dbReference>
<dbReference type="AlphaFoldDB" id="A0AAE0N6M1"/>
<name>A0AAE0N6M1_9PEZI</name>
<dbReference type="Proteomes" id="UP001285441">
    <property type="component" value="Unassembled WGS sequence"/>
</dbReference>
<dbReference type="EMBL" id="JAULSW010000008">
    <property type="protein sequence ID" value="KAK3372195.1"/>
    <property type="molecule type" value="Genomic_DNA"/>
</dbReference>
<sequence length="202" mass="22479">MGEFIESNTPKYAILSHIWGDNKLTFSDLEHLPALLANGKIDGCCAKAIAAELDYSSSAELSETINSMDLLGKKIPYINEPRLDFLQLLSDVANMPKIYLVGTGNIGHVNIAQRMSWASARCTSRKEDLASSLLDLFDVNMPLLYGEGDKAFLRLQEEIMSISSDESLFRWGLTKRRDIVIRGHPNVPAYQTGHHSLTKEGH</sequence>
<protein>
    <submittedName>
        <fullName evidence="1">Uncharacterized protein</fullName>
    </submittedName>
</protein>
<keyword evidence="2" id="KW-1185">Reference proteome</keyword>
<evidence type="ECO:0000313" key="2">
    <source>
        <dbReference type="Proteomes" id="UP001285441"/>
    </source>
</evidence>
<organism evidence="1 2">
    <name type="scientific">Podospora didyma</name>
    <dbReference type="NCBI Taxonomy" id="330526"/>
    <lineage>
        <taxon>Eukaryota</taxon>
        <taxon>Fungi</taxon>
        <taxon>Dikarya</taxon>
        <taxon>Ascomycota</taxon>
        <taxon>Pezizomycotina</taxon>
        <taxon>Sordariomycetes</taxon>
        <taxon>Sordariomycetidae</taxon>
        <taxon>Sordariales</taxon>
        <taxon>Podosporaceae</taxon>
        <taxon>Podospora</taxon>
    </lineage>
</organism>
<reference evidence="1" key="2">
    <citation type="submission" date="2023-06" db="EMBL/GenBank/DDBJ databases">
        <authorList>
            <consortium name="Lawrence Berkeley National Laboratory"/>
            <person name="Haridas S."/>
            <person name="Hensen N."/>
            <person name="Bonometti L."/>
            <person name="Westerberg I."/>
            <person name="Brannstrom I.O."/>
            <person name="Guillou S."/>
            <person name="Cros-Aarteil S."/>
            <person name="Calhoun S."/>
            <person name="Kuo A."/>
            <person name="Mondo S."/>
            <person name="Pangilinan J."/>
            <person name="Riley R."/>
            <person name="LaButti K."/>
            <person name="Andreopoulos B."/>
            <person name="Lipzen A."/>
            <person name="Chen C."/>
            <person name="Yanf M."/>
            <person name="Daum C."/>
            <person name="Ng V."/>
            <person name="Clum A."/>
            <person name="Steindorff A."/>
            <person name="Ohm R."/>
            <person name="Martin F."/>
            <person name="Silar P."/>
            <person name="Natvig D."/>
            <person name="Lalanne C."/>
            <person name="Gautier V."/>
            <person name="Ament-velasquez S.L."/>
            <person name="Kruys A."/>
            <person name="Hutchinson M.I."/>
            <person name="Powell A.J."/>
            <person name="Barry K."/>
            <person name="Miller A.N."/>
            <person name="Grigoriev I.V."/>
            <person name="Debuchy R."/>
            <person name="Gladieux P."/>
            <person name="Thoren M.H."/>
            <person name="Johannesson H."/>
        </authorList>
    </citation>
    <scope>NUCLEOTIDE SEQUENCE</scope>
    <source>
        <strain evidence="1">CBS 232.78</strain>
    </source>
</reference>
<proteinExistence type="predicted"/>